<organism evidence="7 8">
    <name type="scientific">Sparassis crispa</name>
    <dbReference type="NCBI Taxonomy" id="139825"/>
    <lineage>
        <taxon>Eukaryota</taxon>
        <taxon>Fungi</taxon>
        <taxon>Dikarya</taxon>
        <taxon>Basidiomycota</taxon>
        <taxon>Agaricomycotina</taxon>
        <taxon>Agaricomycetes</taxon>
        <taxon>Polyporales</taxon>
        <taxon>Sparassidaceae</taxon>
        <taxon>Sparassis</taxon>
    </lineage>
</organism>
<dbReference type="SUPFAM" id="SSF53098">
    <property type="entry name" value="Ribonuclease H-like"/>
    <property type="match status" value="1"/>
</dbReference>
<dbReference type="PANTHER" id="PTHR46481">
    <property type="entry name" value="ZINC FINGER BED DOMAIN-CONTAINING PROTEIN 4"/>
    <property type="match status" value="1"/>
</dbReference>
<dbReference type="GO" id="GO:0008270">
    <property type="term" value="F:zinc ion binding"/>
    <property type="evidence" value="ECO:0007669"/>
    <property type="project" value="UniProtKB-KW"/>
</dbReference>
<dbReference type="Proteomes" id="UP000287166">
    <property type="component" value="Unassembled WGS sequence"/>
</dbReference>
<evidence type="ECO:0000256" key="4">
    <source>
        <dbReference type="ARBA" id="ARBA00022833"/>
    </source>
</evidence>
<evidence type="ECO:0000313" key="7">
    <source>
        <dbReference type="EMBL" id="GBE82272.1"/>
    </source>
</evidence>
<dbReference type="PANTHER" id="PTHR46481:SF10">
    <property type="entry name" value="ZINC FINGER BED DOMAIN-CONTAINING PROTEIN 39"/>
    <property type="match status" value="1"/>
</dbReference>
<comment type="caution">
    <text evidence="7">The sequence shown here is derived from an EMBL/GenBank/DDBJ whole genome shotgun (WGS) entry which is preliminary data.</text>
</comment>
<accession>A0A401GJE0</accession>
<dbReference type="GO" id="GO:0005634">
    <property type="term" value="C:nucleus"/>
    <property type="evidence" value="ECO:0007669"/>
    <property type="project" value="UniProtKB-SubCell"/>
</dbReference>
<dbReference type="GO" id="GO:0046983">
    <property type="term" value="F:protein dimerization activity"/>
    <property type="evidence" value="ECO:0007669"/>
    <property type="project" value="InterPro"/>
</dbReference>
<evidence type="ECO:0000256" key="5">
    <source>
        <dbReference type="ARBA" id="ARBA00023242"/>
    </source>
</evidence>
<proteinExistence type="predicted"/>
<evidence type="ECO:0000256" key="3">
    <source>
        <dbReference type="ARBA" id="ARBA00022771"/>
    </source>
</evidence>
<dbReference type="InterPro" id="IPR052035">
    <property type="entry name" value="ZnF_BED_domain_contain"/>
</dbReference>
<dbReference type="OrthoDB" id="2751120at2759"/>
<dbReference type="EMBL" id="BFAD01000004">
    <property type="protein sequence ID" value="GBE82272.1"/>
    <property type="molecule type" value="Genomic_DNA"/>
</dbReference>
<gene>
    <name evidence="7" type="ORF">SCP_0406560</name>
</gene>
<keyword evidence="5" id="KW-0539">Nucleus</keyword>
<feature type="domain" description="HAT C-terminal dimerisation" evidence="6">
    <location>
        <begin position="439"/>
        <end position="518"/>
    </location>
</feature>
<name>A0A401GJE0_9APHY</name>
<keyword evidence="2" id="KW-0479">Metal-binding</keyword>
<evidence type="ECO:0000259" key="6">
    <source>
        <dbReference type="Pfam" id="PF05699"/>
    </source>
</evidence>
<keyword evidence="8" id="KW-1185">Reference proteome</keyword>
<keyword evidence="4" id="KW-0862">Zinc</keyword>
<dbReference type="InterPro" id="IPR008906">
    <property type="entry name" value="HATC_C_dom"/>
</dbReference>
<dbReference type="InterPro" id="IPR012337">
    <property type="entry name" value="RNaseH-like_sf"/>
</dbReference>
<dbReference type="RefSeq" id="XP_027613185.1">
    <property type="nucleotide sequence ID" value="XM_027757384.1"/>
</dbReference>
<evidence type="ECO:0000256" key="2">
    <source>
        <dbReference type="ARBA" id="ARBA00022723"/>
    </source>
</evidence>
<evidence type="ECO:0000313" key="8">
    <source>
        <dbReference type="Proteomes" id="UP000287166"/>
    </source>
</evidence>
<dbReference type="AlphaFoldDB" id="A0A401GJE0"/>
<reference evidence="7 8" key="1">
    <citation type="journal article" date="2018" name="Sci. Rep.">
        <title>Genome sequence of the cauliflower mushroom Sparassis crispa (Hanabiratake) and its association with beneficial usage.</title>
        <authorList>
            <person name="Kiyama R."/>
            <person name="Furutani Y."/>
            <person name="Kawaguchi K."/>
            <person name="Nakanishi T."/>
        </authorList>
    </citation>
    <scope>NUCLEOTIDE SEQUENCE [LARGE SCALE GENOMIC DNA]</scope>
</reference>
<keyword evidence="3" id="KW-0863">Zinc-finger</keyword>
<protein>
    <submittedName>
        <fullName evidence="7">Putative AC9 transposase</fullName>
    </submittedName>
</protein>
<dbReference type="Pfam" id="PF05699">
    <property type="entry name" value="Dimer_Tnp_hAT"/>
    <property type="match status" value="1"/>
</dbReference>
<evidence type="ECO:0000256" key="1">
    <source>
        <dbReference type="ARBA" id="ARBA00004123"/>
    </source>
</evidence>
<sequence length="555" mass="62648">MKSDTHLQEYDGELSFATDAWTSPNHKAIVAFMVHLQHKGVPLRMVLDVVEVADSHSGVNLAAAFAKMVDDFKIAIKMLGITTDNASPNDVMIDEPAKLIESFQGQANRARCFDHIINLVAKSLLHQFDVPQNGADAALDDAENALCELAKDLELGVREGGEEGEPPDDIEGLQDEREGMSVEDRTALDASVQPVKLVLVKLRKIASAIIHSSTKLLPAWLKVLADLELAERKMPRNVVTRWNSTFRMLEFALEYRLAVDEMTGDRAMELRRYEMDDNEWEIAKQLCDVLKVFNDATLYFSCDTPSLPMVIPAMDIIDEKLTNDSLDSDYEPCIRAALGMAKKTLNRYYNKTDPSNVYRIAMVLHPSHKLQYFRNAGWQVEWITTARALVCEEYDRAYAQCAVNVEPTQMKQSECTPSSNMFDNLLNTNVSKGEDNRDELECYLDADTERVDSDTLGWWYARCKEFPHLSRMAMSYLTIPATSVDVERIFNKGRILLPHLRNGLSAESIRALLCLAEWSRLGFVHDTDVLAVVSLPEAQEDDDGLEDGWDNILWD</sequence>
<dbReference type="GeneID" id="38779189"/>
<comment type="subcellular location">
    <subcellularLocation>
        <location evidence="1">Nucleus</location>
    </subcellularLocation>
</comment>
<dbReference type="InParanoid" id="A0A401GJE0"/>